<dbReference type="GO" id="GO:1990904">
    <property type="term" value="C:ribonucleoprotein complex"/>
    <property type="evidence" value="ECO:0007669"/>
    <property type="project" value="UniProtKB-KW"/>
</dbReference>
<dbReference type="SUPFAM" id="SSF75471">
    <property type="entry name" value="YhbY-like"/>
    <property type="match status" value="4"/>
</dbReference>
<dbReference type="Gene3D" id="3.30.110.60">
    <property type="entry name" value="YhbY-like"/>
    <property type="match status" value="4"/>
</dbReference>
<evidence type="ECO:0000313" key="14">
    <source>
        <dbReference type="EMBL" id="RAL40886.1"/>
    </source>
</evidence>
<sequence>MLVLPPGNYLQAHQSRTLLKPPHLIFLSFPWPTSQNPKVAGRVQIRRLSPSLAAASPADAQSVSQSAIERIAEKLRSLGYVEEDGNKEKPEGILRPRANSASPGQIFIPLPTQLPKYRVGHTLDPSWSTPQNPVPLPGSGNAIQRFHDLRNEVKKAHMEERDKGKDEKKERVPTSAELTLPAKELSRLRTLGIRLKQKINIGKPGITEGIVNSIHERWRRSELVKIKCEDLCKMNMKRTHDILEAKTGGLVIWRSGSTIVLYRGTDYEYPYFVNDSASNSDALTDVSADKLIDHGAGNGVSSPTLIKGVGSPNIVRFELPGEAKLVEEADQMLEGLGPRYTDWWGYHPLPVDADLLPDIVPGYKRPFRLLPYGVKPILTNDEMTTLKRLARPVRCHFALGRNRNLQGLASAIVKLWEKCEIAKVAVKRGVQNMNSKLMAEELKHLTGGILLARDKDYITLYRGKDFLPAAVSSAIEERRMQTIREKHTQNGHSSVVDAKEQTQTIIESASFDHNACVNIKRAVQEKKFLSLREEAAQSSTEFTCDVQKTEKLNKKVVLQKRLINSVEAAIKRTVDKLEAALEKKAKTEKLIEELDMEEISVPSDADKEGITKEERCMLRRVGLRMKPFLLLGRRGIFSGTIENMHLHWKYRELVKIIAAGKGIEEVWEIARLLERESCGILVAIEQTSKGYAIIVYRGKNYIPPASLRPLTLLSKRQAMKRSIEAQRRESLKLHVLKLNQNIEGLRLKLAEDREIVDVKLKELKTEEELQQNFSIQSENKIEADLNTCALNSRDTLSTMEIENVPNLSSENGRCMEDKENTGAQLSVSSAEELKTHCFMQSENKDGVTFDANEPLHWDKLSRKRIDSVANFEADNINCGTASSDPAFIDQTSSSFIGGIEKMLDFDMEPVVSHVSSLKTEVKQCLVENKFQAVTSRTSPLSNKERFILRKEALAMKKPPVLAIGRSDMVTGAAKVLKAHFKKHPLAIVDVKGITNRTLVREMTSELEVCAQKFCQQYMDLGESANMILMFACWKKLAIYFCFFRFKHL</sequence>
<feature type="domain" description="CRM" evidence="13">
    <location>
        <begin position="608"/>
        <end position="708"/>
    </location>
</feature>
<feature type="domain" description="CRM" evidence="13">
    <location>
        <begin position="178"/>
        <end position="274"/>
    </location>
</feature>
<dbReference type="Proteomes" id="UP000249390">
    <property type="component" value="Unassembled WGS sequence"/>
</dbReference>
<evidence type="ECO:0000256" key="8">
    <source>
        <dbReference type="ARBA" id="ARBA00023187"/>
    </source>
</evidence>
<evidence type="ECO:0000259" key="13">
    <source>
        <dbReference type="PROSITE" id="PS51295"/>
    </source>
</evidence>
<dbReference type="InterPro" id="IPR001890">
    <property type="entry name" value="RNA-binding_CRM"/>
</dbReference>
<keyword evidence="7" id="KW-0809">Transit peptide</keyword>
<evidence type="ECO:0000256" key="11">
    <source>
        <dbReference type="SAM" id="Coils"/>
    </source>
</evidence>
<evidence type="ECO:0000256" key="1">
    <source>
        <dbReference type="ARBA" id="ARBA00004229"/>
    </source>
</evidence>
<dbReference type="GO" id="GO:0000373">
    <property type="term" value="P:Group II intron splicing"/>
    <property type="evidence" value="ECO:0007669"/>
    <property type="project" value="UniProtKB-ARBA"/>
</dbReference>
<feature type="compositionally biased region" description="Basic and acidic residues" evidence="12">
    <location>
        <begin position="156"/>
        <end position="172"/>
    </location>
</feature>
<dbReference type="EMBL" id="NQVE01000192">
    <property type="protein sequence ID" value="RAL40886.1"/>
    <property type="molecule type" value="Genomic_DNA"/>
</dbReference>
<protein>
    <recommendedName>
        <fullName evidence="13">CRM domain-containing protein</fullName>
    </recommendedName>
</protein>
<dbReference type="AlphaFoldDB" id="A0A328D5R0"/>
<dbReference type="GO" id="GO:0003729">
    <property type="term" value="F:mRNA binding"/>
    <property type="evidence" value="ECO:0007669"/>
    <property type="project" value="InterPro"/>
</dbReference>
<gene>
    <name evidence="14" type="ORF">DM860_008584</name>
</gene>
<keyword evidence="6 10" id="KW-0694">RNA-binding</keyword>
<evidence type="ECO:0000256" key="4">
    <source>
        <dbReference type="ARBA" id="ARBA00022664"/>
    </source>
</evidence>
<keyword evidence="4" id="KW-0507">mRNA processing</keyword>
<keyword evidence="5" id="KW-0677">Repeat</keyword>
<feature type="region of interest" description="Disordered" evidence="12">
    <location>
        <begin position="156"/>
        <end position="175"/>
    </location>
</feature>
<dbReference type="PANTHER" id="PTHR31846">
    <property type="entry name" value="CRS1 / YHBY (CRM) DOMAIN-CONTAINING PROTEIN"/>
    <property type="match status" value="1"/>
</dbReference>
<comment type="caution">
    <text evidence="14">The sequence shown here is derived from an EMBL/GenBank/DDBJ whole genome shotgun (WGS) entry which is preliminary data.</text>
</comment>
<keyword evidence="2" id="KW-0150">Chloroplast</keyword>
<keyword evidence="3" id="KW-0934">Plastid</keyword>
<feature type="domain" description="CRM" evidence="13">
    <location>
        <begin position="376"/>
        <end position="473"/>
    </location>
</feature>
<comment type="subcellular location">
    <subcellularLocation>
        <location evidence="1">Plastid</location>
        <location evidence="1">Chloroplast</location>
    </subcellularLocation>
</comment>
<dbReference type="PANTHER" id="PTHR31846:SF20">
    <property type="entry name" value="CRM-DOMAIN CONTAINING FACTOR CFM2, CHLOROPLASTIC"/>
    <property type="match status" value="1"/>
</dbReference>
<evidence type="ECO:0000256" key="7">
    <source>
        <dbReference type="ARBA" id="ARBA00022946"/>
    </source>
</evidence>
<evidence type="ECO:0000256" key="6">
    <source>
        <dbReference type="ARBA" id="ARBA00022884"/>
    </source>
</evidence>
<feature type="domain" description="CRM" evidence="13">
    <location>
        <begin position="938"/>
        <end position="1042"/>
    </location>
</feature>
<dbReference type="InterPro" id="IPR035920">
    <property type="entry name" value="YhbY-like_sf"/>
</dbReference>
<evidence type="ECO:0000256" key="10">
    <source>
        <dbReference type="PROSITE-ProRule" id="PRU00626"/>
    </source>
</evidence>
<keyword evidence="8" id="KW-0508">mRNA splicing</keyword>
<evidence type="ECO:0000313" key="15">
    <source>
        <dbReference type="Proteomes" id="UP000249390"/>
    </source>
</evidence>
<evidence type="ECO:0000256" key="5">
    <source>
        <dbReference type="ARBA" id="ARBA00022737"/>
    </source>
</evidence>
<evidence type="ECO:0000256" key="9">
    <source>
        <dbReference type="ARBA" id="ARBA00023274"/>
    </source>
</evidence>
<evidence type="ECO:0000256" key="3">
    <source>
        <dbReference type="ARBA" id="ARBA00022640"/>
    </source>
</evidence>
<reference evidence="14 15" key="1">
    <citation type="submission" date="2018-06" db="EMBL/GenBank/DDBJ databases">
        <title>The Genome of Cuscuta australis (Dodder) Provides Insight into the Evolution of Plant Parasitism.</title>
        <authorList>
            <person name="Liu H."/>
        </authorList>
    </citation>
    <scope>NUCLEOTIDE SEQUENCE [LARGE SCALE GENOMIC DNA]</scope>
    <source>
        <strain evidence="15">cv. Yunnan</strain>
        <tissue evidence="14">Vines</tissue>
    </source>
</reference>
<dbReference type="PROSITE" id="PS51295">
    <property type="entry name" value="CRM"/>
    <property type="match status" value="4"/>
</dbReference>
<dbReference type="SMART" id="SM01103">
    <property type="entry name" value="CRS1_YhbY"/>
    <property type="match status" value="3"/>
</dbReference>
<evidence type="ECO:0000256" key="2">
    <source>
        <dbReference type="ARBA" id="ARBA00022528"/>
    </source>
</evidence>
<dbReference type="FunFam" id="3.30.110.60:FF:000002">
    <property type="entry name" value="CRS2-associated factor 1, chloroplastic"/>
    <property type="match status" value="2"/>
</dbReference>
<dbReference type="GO" id="GO:0006397">
    <property type="term" value="P:mRNA processing"/>
    <property type="evidence" value="ECO:0007669"/>
    <property type="project" value="UniProtKB-KW"/>
</dbReference>
<evidence type="ECO:0000256" key="12">
    <source>
        <dbReference type="SAM" id="MobiDB-lite"/>
    </source>
</evidence>
<name>A0A328D5R0_9ASTE</name>
<dbReference type="GO" id="GO:0009507">
    <property type="term" value="C:chloroplast"/>
    <property type="evidence" value="ECO:0007669"/>
    <property type="project" value="UniProtKB-SubCell"/>
</dbReference>
<keyword evidence="11" id="KW-0175">Coiled coil</keyword>
<dbReference type="Pfam" id="PF01985">
    <property type="entry name" value="CRS1_YhbY"/>
    <property type="match status" value="3"/>
</dbReference>
<keyword evidence="15" id="KW-1185">Reference proteome</keyword>
<proteinExistence type="predicted"/>
<feature type="coiled-coil region" evidence="11">
    <location>
        <begin position="563"/>
        <end position="597"/>
    </location>
</feature>
<keyword evidence="9" id="KW-0687">Ribonucleoprotein</keyword>
<dbReference type="InterPro" id="IPR045278">
    <property type="entry name" value="CRS1/CFM2/CFM3"/>
</dbReference>
<organism evidence="14 15">
    <name type="scientific">Cuscuta australis</name>
    <dbReference type="NCBI Taxonomy" id="267555"/>
    <lineage>
        <taxon>Eukaryota</taxon>
        <taxon>Viridiplantae</taxon>
        <taxon>Streptophyta</taxon>
        <taxon>Embryophyta</taxon>
        <taxon>Tracheophyta</taxon>
        <taxon>Spermatophyta</taxon>
        <taxon>Magnoliopsida</taxon>
        <taxon>eudicotyledons</taxon>
        <taxon>Gunneridae</taxon>
        <taxon>Pentapetalae</taxon>
        <taxon>asterids</taxon>
        <taxon>lamiids</taxon>
        <taxon>Solanales</taxon>
        <taxon>Convolvulaceae</taxon>
        <taxon>Cuscuteae</taxon>
        <taxon>Cuscuta</taxon>
        <taxon>Cuscuta subgen. Grammica</taxon>
        <taxon>Cuscuta sect. Cleistogrammica</taxon>
    </lineage>
</organism>
<accession>A0A328D5R0</accession>